<dbReference type="GO" id="GO:0003723">
    <property type="term" value="F:RNA binding"/>
    <property type="evidence" value="ECO:0007669"/>
    <property type="project" value="UniProtKB-UniRule"/>
</dbReference>
<dbReference type="InterPro" id="IPR036397">
    <property type="entry name" value="RNaseH_sf"/>
</dbReference>
<evidence type="ECO:0000256" key="4">
    <source>
        <dbReference type="ARBA" id="ARBA00004496"/>
    </source>
</evidence>
<dbReference type="HOGENOM" id="CLU_059546_1_0_14"/>
<dbReference type="PANTHER" id="PTHR10954:SF23">
    <property type="entry name" value="RIBONUCLEASE"/>
    <property type="match status" value="1"/>
</dbReference>
<dbReference type="GO" id="GO:0032299">
    <property type="term" value="C:ribonuclease H2 complex"/>
    <property type="evidence" value="ECO:0007669"/>
    <property type="project" value="TreeGrafter"/>
</dbReference>
<dbReference type="PROSITE" id="PS51975">
    <property type="entry name" value="RNASE_H_2"/>
    <property type="match status" value="1"/>
</dbReference>
<dbReference type="FunCoup" id="S5M0E4">
    <property type="interactions" value="14"/>
</dbReference>
<keyword evidence="16" id="KW-1185">Reference proteome</keyword>
<evidence type="ECO:0000256" key="8">
    <source>
        <dbReference type="ARBA" id="ARBA00022723"/>
    </source>
</evidence>
<gene>
    <name evidence="15" type="primary">rnhC</name>
    <name evidence="15" type="ORF">SDIMI_v3c06120</name>
</gene>
<evidence type="ECO:0000259" key="14">
    <source>
        <dbReference type="PROSITE" id="PS51975"/>
    </source>
</evidence>
<comment type="cofactor">
    <cofactor evidence="2">
        <name>Mg(2+)</name>
        <dbReference type="ChEBI" id="CHEBI:18420"/>
    </cofactor>
</comment>
<dbReference type="RefSeq" id="WP_020836548.1">
    <property type="nucleotide sequence ID" value="NC_021833.1"/>
</dbReference>
<dbReference type="PIRSF" id="PIRSF037748">
    <property type="entry name" value="RnhC"/>
    <property type="match status" value="1"/>
</dbReference>
<dbReference type="InterPro" id="IPR024568">
    <property type="entry name" value="RNase_HIII_N"/>
</dbReference>
<dbReference type="GO" id="GO:0005737">
    <property type="term" value="C:cytoplasm"/>
    <property type="evidence" value="ECO:0007669"/>
    <property type="project" value="UniProtKB-SubCell"/>
</dbReference>
<comment type="function">
    <text evidence="3 13">Endonuclease that specifically degrades the RNA of RNA-DNA hybrids.</text>
</comment>
<dbReference type="InterPro" id="IPR012295">
    <property type="entry name" value="TBP_dom_sf"/>
</dbReference>
<dbReference type="PATRIC" id="fig|1276221.3.peg.614"/>
<feature type="binding site" evidence="12">
    <location>
        <position position="89"/>
    </location>
    <ligand>
        <name>a divalent metal cation</name>
        <dbReference type="ChEBI" id="CHEBI:60240"/>
    </ligand>
</feature>
<organism evidence="15 16">
    <name type="scientific">Spiroplasma diminutum CUAS-1</name>
    <dbReference type="NCBI Taxonomy" id="1276221"/>
    <lineage>
        <taxon>Bacteria</taxon>
        <taxon>Bacillati</taxon>
        <taxon>Mycoplasmatota</taxon>
        <taxon>Mollicutes</taxon>
        <taxon>Entomoplasmatales</taxon>
        <taxon>Spiroplasmataceae</taxon>
        <taxon>Spiroplasma</taxon>
    </lineage>
</organism>
<evidence type="ECO:0000256" key="9">
    <source>
        <dbReference type="ARBA" id="ARBA00022759"/>
    </source>
</evidence>
<keyword evidence="6" id="KW-0963">Cytoplasm</keyword>
<dbReference type="STRING" id="1276221.SDIMI_v3c06120"/>
<reference evidence="15 16" key="1">
    <citation type="journal article" date="2013" name="Genome Biol. Evol.">
        <title>Comparison of metabolic capacities and inference of gene content evolution in mosquito-associated Spiroplasma diminutum and S. taiwanense.</title>
        <authorList>
            <person name="Lo W.S."/>
            <person name="Ku C."/>
            <person name="Chen L.L."/>
            <person name="Chang T.H."/>
            <person name="Kuo C.H."/>
        </authorList>
    </citation>
    <scope>NUCLEOTIDE SEQUENCE [LARGE SCALE GENOMIC DNA]</scope>
    <source>
        <strain evidence="15">CUAS-1</strain>
    </source>
</reference>
<keyword evidence="10 12" id="KW-0378">Hydrolase</keyword>
<dbReference type="PANTHER" id="PTHR10954">
    <property type="entry name" value="RIBONUCLEASE H2 SUBUNIT A"/>
    <property type="match status" value="1"/>
</dbReference>
<feature type="binding site" evidence="12">
    <location>
        <position position="90"/>
    </location>
    <ligand>
        <name>a divalent metal cation</name>
        <dbReference type="ChEBI" id="CHEBI:60240"/>
    </ligand>
</feature>
<dbReference type="eggNOG" id="COG1039">
    <property type="taxonomic scope" value="Bacteria"/>
</dbReference>
<feature type="domain" description="RNase H type-2" evidence="14">
    <location>
        <begin position="83"/>
        <end position="292"/>
    </location>
</feature>
<evidence type="ECO:0000256" key="2">
    <source>
        <dbReference type="ARBA" id="ARBA00001946"/>
    </source>
</evidence>
<dbReference type="KEGG" id="sdi:SDIMI_v3c06120"/>
<keyword evidence="7 12" id="KW-0540">Nuclease</keyword>
<evidence type="ECO:0000256" key="11">
    <source>
        <dbReference type="ARBA" id="ARBA00022842"/>
    </source>
</evidence>
<dbReference type="InterPro" id="IPR004641">
    <property type="entry name" value="RNase_HIII"/>
</dbReference>
<dbReference type="GO" id="GO:0043137">
    <property type="term" value="P:DNA replication, removal of RNA primer"/>
    <property type="evidence" value="ECO:0007669"/>
    <property type="project" value="TreeGrafter"/>
</dbReference>
<keyword evidence="9 12" id="KW-0255">Endonuclease</keyword>
<comment type="similarity">
    <text evidence="5">Belongs to the RNase HII family. RnhC subfamily.</text>
</comment>
<evidence type="ECO:0000256" key="6">
    <source>
        <dbReference type="ARBA" id="ARBA00022490"/>
    </source>
</evidence>
<dbReference type="GO" id="GO:0046872">
    <property type="term" value="F:metal ion binding"/>
    <property type="evidence" value="ECO:0007669"/>
    <property type="project" value="UniProtKB-KW"/>
</dbReference>
<proteinExistence type="inferred from homology"/>
<dbReference type="Pfam" id="PF01351">
    <property type="entry name" value="RNase_HII"/>
    <property type="match status" value="1"/>
</dbReference>
<evidence type="ECO:0000313" key="15">
    <source>
        <dbReference type="EMBL" id="AGR42316.1"/>
    </source>
</evidence>
<dbReference type="OrthoDB" id="9777935at2"/>
<evidence type="ECO:0000313" key="16">
    <source>
        <dbReference type="Proteomes" id="UP000014983"/>
    </source>
</evidence>
<dbReference type="NCBIfam" id="TIGR00716">
    <property type="entry name" value="rnhC"/>
    <property type="match status" value="1"/>
</dbReference>
<evidence type="ECO:0000256" key="5">
    <source>
        <dbReference type="ARBA" id="ARBA00008378"/>
    </source>
</evidence>
<dbReference type="EC" id="3.1.26.4" evidence="13"/>
<comment type="subcellular location">
    <subcellularLocation>
        <location evidence="4">Cytoplasm</location>
    </subcellularLocation>
</comment>
<dbReference type="InterPro" id="IPR024567">
    <property type="entry name" value="RNase_HII/HIII_dom"/>
</dbReference>
<evidence type="ECO:0000256" key="3">
    <source>
        <dbReference type="ARBA" id="ARBA00004065"/>
    </source>
</evidence>
<sequence>MTSLSFKKVDQNIINKIIDDNQLFLTDSKNPNIKYLIKTKNNLTISIYTTNTVLIQGNDAQLFALKYNLQSDINVTKPLSLELPNIGCDEVGVGDFFGPLITCCAYVNKDFILNYPELTNSITDSKKINDLKIIDLFEQLKDKVKWEVYILDNSKYNKAYDIYKNTHILKAICHNQALKRLFRNNNELIGQQIIMDQFVDKKNYYNYLKDQEVVIEDIYFETKAESKYISVAIASIIARFHFLKEIEKLEKEFNIKLPLGASNNVKDYVNTYKKEFPLEVTKFIKLHFNSNK</sequence>
<evidence type="ECO:0000256" key="7">
    <source>
        <dbReference type="ARBA" id="ARBA00022722"/>
    </source>
</evidence>
<dbReference type="Pfam" id="PF11858">
    <property type="entry name" value="DUF3378"/>
    <property type="match status" value="1"/>
</dbReference>
<dbReference type="AlphaFoldDB" id="S5M0E4"/>
<dbReference type="InterPro" id="IPR012337">
    <property type="entry name" value="RNaseH-like_sf"/>
</dbReference>
<feature type="binding site" evidence="12">
    <location>
        <position position="196"/>
    </location>
    <ligand>
        <name>a divalent metal cation</name>
        <dbReference type="ChEBI" id="CHEBI:60240"/>
    </ligand>
</feature>
<dbReference type="Gene3D" id="3.30.420.10">
    <property type="entry name" value="Ribonuclease H-like superfamily/Ribonuclease H"/>
    <property type="match status" value="1"/>
</dbReference>
<keyword evidence="8 12" id="KW-0479">Metal-binding</keyword>
<dbReference type="CDD" id="cd06590">
    <property type="entry name" value="RNase_HII_bacteria_HIII_like"/>
    <property type="match status" value="1"/>
</dbReference>
<keyword evidence="11" id="KW-0460">Magnesium</keyword>
<comment type="catalytic activity">
    <reaction evidence="1 12 13">
        <text>Endonucleolytic cleavage to 5'-phosphomonoester.</text>
        <dbReference type="EC" id="3.1.26.4"/>
    </reaction>
</comment>
<dbReference type="InParanoid" id="S5M0E4"/>
<dbReference type="InterPro" id="IPR001352">
    <property type="entry name" value="RNase_HII/HIII"/>
</dbReference>
<comment type="cofactor">
    <cofactor evidence="12">
        <name>Mn(2+)</name>
        <dbReference type="ChEBI" id="CHEBI:29035"/>
    </cofactor>
    <cofactor evidence="12">
        <name>Mg(2+)</name>
        <dbReference type="ChEBI" id="CHEBI:18420"/>
    </cofactor>
    <text evidence="12">Manganese or magnesium. Binds 1 divalent metal ion per monomer in the absence of substrate. May bind a second metal ion after substrate binding.</text>
</comment>
<accession>S5M0E4</accession>
<evidence type="ECO:0000256" key="1">
    <source>
        <dbReference type="ARBA" id="ARBA00000077"/>
    </source>
</evidence>
<evidence type="ECO:0000256" key="13">
    <source>
        <dbReference type="RuleBase" id="RU003515"/>
    </source>
</evidence>
<dbReference type="Proteomes" id="UP000014983">
    <property type="component" value="Chromosome"/>
</dbReference>
<name>S5M0E4_9MOLU</name>
<protein>
    <recommendedName>
        <fullName evidence="13">Ribonuclease</fullName>
        <ecNumber evidence="13">3.1.26.4</ecNumber>
    </recommendedName>
</protein>
<evidence type="ECO:0000256" key="10">
    <source>
        <dbReference type="ARBA" id="ARBA00022801"/>
    </source>
</evidence>
<dbReference type="EMBL" id="CP005076">
    <property type="protein sequence ID" value="AGR42316.1"/>
    <property type="molecule type" value="Genomic_DNA"/>
</dbReference>
<dbReference type="Gene3D" id="3.30.310.10">
    <property type="entry name" value="TATA-Binding Protein"/>
    <property type="match status" value="1"/>
</dbReference>
<dbReference type="SUPFAM" id="SSF53098">
    <property type="entry name" value="Ribonuclease H-like"/>
    <property type="match status" value="1"/>
</dbReference>
<dbReference type="GO" id="GO:0004523">
    <property type="term" value="F:RNA-DNA hybrid ribonuclease activity"/>
    <property type="evidence" value="ECO:0007669"/>
    <property type="project" value="UniProtKB-UniRule"/>
</dbReference>
<evidence type="ECO:0000256" key="12">
    <source>
        <dbReference type="PROSITE-ProRule" id="PRU01319"/>
    </source>
</evidence>
<dbReference type="GO" id="GO:0006298">
    <property type="term" value="P:mismatch repair"/>
    <property type="evidence" value="ECO:0007669"/>
    <property type="project" value="TreeGrafter"/>
</dbReference>